<organism evidence="3 4">
    <name type="scientific">Allorhodopirellula heiligendammensis</name>
    <dbReference type="NCBI Taxonomy" id="2714739"/>
    <lineage>
        <taxon>Bacteria</taxon>
        <taxon>Pseudomonadati</taxon>
        <taxon>Planctomycetota</taxon>
        <taxon>Planctomycetia</taxon>
        <taxon>Pirellulales</taxon>
        <taxon>Pirellulaceae</taxon>
        <taxon>Allorhodopirellula</taxon>
    </lineage>
</organism>
<feature type="transmembrane region" description="Helical" evidence="2">
    <location>
        <begin position="557"/>
        <end position="579"/>
    </location>
</feature>
<gene>
    <name evidence="3" type="ORF">Poly21_33660</name>
</gene>
<keyword evidence="2" id="KW-0812">Transmembrane</keyword>
<feature type="transmembrane region" description="Helical" evidence="2">
    <location>
        <begin position="414"/>
        <end position="433"/>
    </location>
</feature>
<reference evidence="3 4" key="1">
    <citation type="journal article" date="2020" name="Antonie Van Leeuwenhoek">
        <title>Rhodopirellula heiligendammensis sp. nov., Rhodopirellula pilleata sp. nov., and Rhodopirellula solitaria sp. nov. isolated from natural or artificial marine surfaces in Northern Germany and California, USA, and emended description of the genus Rhodopirellula.</title>
        <authorList>
            <person name="Kallscheuer N."/>
            <person name="Wiegand S."/>
            <person name="Jogler M."/>
            <person name="Boedeker C."/>
            <person name="Peeters S.H."/>
            <person name="Rast P."/>
            <person name="Heuer A."/>
            <person name="Jetten M.S.M."/>
            <person name="Rohde M."/>
            <person name="Jogler C."/>
        </authorList>
    </citation>
    <scope>NUCLEOTIDE SEQUENCE [LARGE SCALE GENOMIC DNA]</scope>
    <source>
        <strain evidence="3 4">Poly21</strain>
    </source>
</reference>
<comment type="caution">
    <text evidence="3">The sequence shown here is derived from an EMBL/GenBank/DDBJ whole genome shotgun (WGS) entry which is preliminary data.</text>
</comment>
<evidence type="ECO:0000256" key="2">
    <source>
        <dbReference type="SAM" id="Phobius"/>
    </source>
</evidence>
<name>A0A5C6BXB4_9BACT</name>
<feature type="transmembrane region" description="Helical" evidence="2">
    <location>
        <begin position="82"/>
        <end position="99"/>
    </location>
</feature>
<feature type="transmembrane region" description="Helical" evidence="2">
    <location>
        <begin position="200"/>
        <end position="225"/>
    </location>
</feature>
<dbReference type="Proteomes" id="UP000319908">
    <property type="component" value="Unassembled WGS sequence"/>
</dbReference>
<feature type="region of interest" description="Disordered" evidence="1">
    <location>
        <begin position="324"/>
        <end position="345"/>
    </location>
</feature>
<feature type="transmembrane region" description="Helical" evidence="2">
    <location>
        <begin position="528"/>
        <end position="551"/>
    </location>
</feature>
<feature type="transmembrane region" description="Helical" evidence="2">
    <location>
        <begin position="498"/>
        <end position="521"/>
    </location>
</feature>
<accession>A0A5C6BXB4</accession>
<dbReference type="EMBL" id="SJPU01000002">
    <property type="protein sequence ID" value="TWU16161.1"/>
    <property type="molecule type" value="Genomic_DNA"/>
</dbReference>
<evidence type="ECO:0000313" key="3">
    <source>
        <dbReference type="EMBL" id="TWU16161.1"/>
    </source>
</evidence>
<feature type="transmembrane region" description="Helical" evidence="2">
    <location>
        <begin position="586"/>
        <end position="606"/>
    </location>
</feature>
<dbReference type="AlphaFoldDB" id="A0A5C6BXB4"/>
<feature type="transmembrane region" description="Helical" evidence="2">
    <location>
        <begin position="291"/>
        <end position="312"/>
    </location>
</feature>
<feature type="transmembrane region" description="Helical" evidence="2">
    <location>
        <begin position="232"/>
        <end position="253"/>
    </location>
</feature>
<feature type="transmembrane region" description="Helical" evidence="2">
    <location>
        <begin position="473"/>
        <end position="492"/>
    </location>
</feature>
<keyword evidence="4" id="KW-1185">Reference proteome</keyword>
<keyword evidence="2" id="KW-0472">Membrane</keyword>
<evidence type="ECO:0000256" key="1">
    <source>
        <dbReference type="SAM" id="MobiDB-lite"/>
    </source>
</evidence>
<evidence type="ECO:0000313" key="4">
    <source>
        <dbReference type="Proteomes" id="UP000319908"/>
    </source>
</evidence>
<feature type="transmembrane region" description="Helical" evidence="2">
    <location>
        <begin position="612"/>
        <end position="633"/>
    </location>
</feature>
<dbReference type="PANTHER" id="PTHR43471">
    <property type="entry name" value="ABC TRANSPORTER PERMEASE"/>
    <property type="match status" value="1"/>
</dbReference>
<proteinExistence type="predicted"/>
<sequence length="653" mass="69292">MGAITAVSGCSHLATFLLIDFLQFEMIPGSTPKSIGRAEWEAGSEAYATARSVITIGGMLGPVFNREASVAPKRSSTYLTRGIYLLTLFLLLCTGYLVLDGSRSLGANSDAAKFGGWMFRLLAPLQLVILSALAAVGAASNVAQEKDRRTLLLLLMTRLSGFEIVAGKTASALLMPLSLLVVSLPLFLTLPLLGGVAPSQVFAVFLVIAVSVVISAVVGTVVAFWREKTFQSIALTFLVLLLLVAAGEIIASLGPDAVGWATAISPPRALVAATNSMSGLATLARSAEGGFVALGSLFSLAVLVIGIAKVRVWNPSREVRLKAPEPETSEEFQRDAASPEGPASWKVRQPRPVWDNPILWREVRTWAYGRKILLIRGVFVFIFALIAAAVWYQIQSGAAMEPSGRIGRAFPAVTIPVAILGLISLVLVNALAVTSITGERDGLALDLLLVTDLRPREFIFGKLLGVMYAAKELILLPLALIVYLGLAGVMTLESMQYALVAAIGLYVFVTTLGIHSGLNYVSGRTATLASLGTVFFLCVGIAICMTIMVSFRGAFQLQLAPFLVMILGGGAALFAALGWRNPSSAIFTAAFALPLITFYAITQFLLQTDHLYVAAALIFGYGFTTAAMLIPALSEFDVPLEVEPGDSHAESTA</sequence>
<keyword evidence="2" id="KW-1133">Transmembrane helix</keyword>
<feature type="transmembrane region" description="Helical" evidence="2">
    <location>
        <begin position="164"/>
        <end position="188"/>
    </location>
</feature>
<feature type="transmembrane region" description="Helical" evidence="2">
    <location>
        <begin position="373"/>
        <end position="394"/>
    </location>
</feature>
<protein>
    <submittedName>
        <fullName evidence="3">ABC-2 family transporter protein</fullName>
    </submittedName>
</protein>
<feature type="transmembrane region" description="Helical" evidence="2">
    <location>
        <begin position="119"/>
        <end position="143"/>
    </location>
</feature>
<dbReference type="PANTHER" id="PTHR43471:SF12">
    <property type="entry name" value="HYPOTHETICAL MEMBRANE PROTEIN, CONSERVED"/>
    <property type="match status" value="1"/>
</dbReference>